<name>A0AAV1YU57_9ARAC</name>
<reference evidence="2 3" key="1">
    <citation type="submission" date="2024-04" db="EMBL/GenBank/DDBJ databases">
        <authorList>
            <person name="Rising A."/>
            <person name="Reimegard J."/>
            <person name="Sonavane S."/>
            <person name="Akerstrom W."/>
            <person name="Nylinder S."/>
            <person name="Hedman E."/>
            <person name="Kallberg Y."/>
        </authorList>
    </citation>
    <scope>NUCLEOTIDE SEQUENCE [LARGE SCALE GENOMIC DNA]</scope>
</reference>
<accession>A0AAV1YU57</accession>
<gene>
    <name evidence="2" type="ORF">LARSCL_LOCUS376</name>
</gene>
<evidence type="ECO:0000313" key="2">
    <source>
        <dbReference type="EMBL" id="CAL1261413.1"/>
    </source>
</evidence>
<dbReference type="Proteomes" id="UP001497382">
    <property type="component" value="Unassembled WGS sequence"/>
</dbReference>
<keyword evidence="1" id="KW-0812">Transmembrane</keyword>
<comment type="caution">
    <text evidence="2">The sequence shown here is derived from an EMBL/GenBank/DDBJ whole genome shotgun (WGS) entry which is preliminary data.</text>
</comment>
<feature type="transmembrane region" description="Helical" evidence="1">
    <location>
        <begin position="32"/>
        <end position="53"/>
    </location>
</feature>
<dbReference type="EMBL" id="CAXIEN010000002">
    <property type="protein sequence ID" value="CAL1261413.1"/>
    <property type="molecule type" value="Genomic_DNA"/>
</dbReference>
<keyword evidence="3" id="KW-1185">Reference proteome</keyword>
<protein>
    <submittedName>
        <fullName evidence="2">Uncharacterized protein</fullName>
    </submittedName>
</protein>
<sequence length="69" mass="8160">MFTQVTTEIFENIKGFFKCRQHRMKENCMSNAFDWISVMIVFLPIIFSTNVVAESTERASFIFSLRWSP</sequence>
<evidence type="ECO:0000313" key="3">
    <source>
        <dbReference type="Proteomes" id="UP001497382"/>
    </source>
</evidence>
<dbReference type="AlphaFoldDB" id="A0AAV1YU57"/>
<organism evidence="2 3">
    <name type="scientific">Larinioides sclopetarius</name>
    <dbReference type="NCBI Taxonomy" id="280406"/>
    <lineage>
        <taxon>Eukaryota</taxon>
        <taxon>Metazoa</taxon>
        <taxon>Ecdysozoa</taxon>
        <taxon>Arthropoda</taxon>
        <taxon>Chelicerata</taxon>
        <taxon>Arachnida</taxon>
        <taxon>Araneae</taxon>
        <taxon>Araneomorphae</taxon>
        <taxon>Entelegynae</taxon>
        <taxon>Araneoidea</taxon>
        <taxon>Araneidae</taxon>
        <taxon>Larinioides</taxon>
    </lineage>
</organism>
<proteinExistence type="predicted"/>
<evidence type="ECO:0000256" key="1">
    <source>
        <dbReference type="SAM" id="Phobius"/>
    </source>
</evidence>
<keyword evidence="1" id="KW-1133">Transmembrane helix</keyword>
<keyword evidence="1" id="KW-0472">Membrane</keyword>